<gene>
    <name evidence="2" type="ORF">EGW08_005948</name>
</gene>
<feature type="compositionally biased region" description="Low complexity" evidence="1">
    <location>
        <begin position="96"/>
        <end position="144"/>
    </location>
</feature>
<dbReference type="STRING" id="188477.A0A3S1HUD6"/>
<organism evidence="2 3">
    <name type="scientific">Elysia chlorotica</name>
    <name type="common">Eastern emerald elysia</name>
    <name type="synonym">Sea slug</name>
    <dbReference type="NCBI Taxonomy" id="188477"/>
    <lineage>
        <taxon>Eukaryota</taxon>
        <taxon>Metazoa</taxon>
        <taxon>Spiralia</taxon>
        <taxon>Lophotrochozoa</taxon>
        <taxon>Mollusca</taxon>
        <taxon>Gastropoda</taxon>
        <taxon>Heterobranchia</taxon>
        <taxon>Euthyneura</taxon>
        <taxon>Panpulmonata</taxon>
        <taxon>Sacoglossa</taxon>
        <taxon>Placobranchoidea</taxon>
        <taxon>Plakobranchidae</taxon>
        <taxon>Elysia</taxon>
    </lineage>
</organism>
<feature type="compositionally biased region" description="Polar residues" evidence="1">
    <location>
        <begin position="77"/>
        <end position="88"/>
    </location>
</feature>
<dbReference type="Proteomes" id="UP000271974">
    <property type="component" value="Unassembled WGS sequence"/>
</dbReference>
<proteinExistence type="predicted"/>
<name>A0A3S1HUD6_ELYCH</name>
<sequence>RYLRFFQAPRYYNLLLDQWVLRYNRIEQRGILLLQSFCDEGVHLENPTSNPRHQWAPPNSSVTAYRSPDVRVLGSLNSLNSARGSGQTAPLRGLVKKTTGPGVKGPGSSTGLIQSGSSNSLTSLISSPQLHSPSPIGPISSPSR</sequence>
<keyword evidence="3" id="KW-1185">Reference proteome</keyword>
<dbReference type="AlphaFoldDB" id="A0A3S1HUD6"/>
<feature type="region of interest" description="Disordered" evidence="1">
    <location>
        <begin position="77"/>
        <end position="144"/>
    </location>
</feature>
<dbReference type="OrthoDB" id="6279381at2759"/>
<reference evidence="2 3" key="1">
    <citation type="submission" date="2019-01" db="EMBL/GenBank/DDBJ databases">
        <title>A draft genome assembly of the solar-powered sea slug Elysia chlorotica.</title>
        <authorList>
            <person name="Cai H."/>
            <person name="Li Q."/>
            <person name="Fang X."/>
            <person name="Li J."/>
            <person name="Curtis N.E."/>
            <person name="Altenburger A."/>
            <person name="Shibata T."/>
            <person name="Feng M."/>
            <person name="Maeda T."/>
            <person name="Schwartz J.A."/>
            <person name="Shigenobu S."/>
            <person name="Lundholm N."/>
            <person name="Nishiyama T."/>
            <person name="Yang H."/>
            <person name="Hasebe M."/>
            <person name="Li S."/>
            <person name="Pierce S.K."/>
            <person name="Wang J."/>
        </authorList>
    </citation>
    <scope>NUCLEOTIDE SEQUENCE [LARGE SCALE GENOMIC DNA]</scope>
    <source>
        <strain evidence="2">EC2010</strain>
        <tissue evidence="2">Whole organism of an adult</tissue>
    </source>
</reference>
<dbReference type="EMBL" id="RQTK01000143">
    <property type="protein sequence ID" value="RUS86304.1"/>
    <property type="molecule type" value="Genomic_DNA"/>
</dbReference>
<protein>
    <submittedName>
        <fullName evidence="2">Uncharacterized protein</fullName>
    </submittedName>
</protein>
<evidence type="ECO:0000313" key="3">
    <source>
        <dbReference type="Proteomes" id="UP000271974"/>
    </source>
</evidence>
<evidence type="ECO:0000256" key="1">
    <source>
        <dbReference type="SAM" id="MobiDB-lite"/>
    </source>
</evidence>
<accession>A0A3S1HUD6</accession>
<evidence type="ECO:0000313" key="2">
    <source>
        <dbReference type="EMBL" id="RUS86304.1"/>
    </source>
</evidence>
<comment type="caution">
    <text evidence="2">The sequence shown here is derived from an EMBL/GenBank/DDBJ whole genome shotgun (WGS) entry which is preliminary data.</text>
</comment>
<feature type="non-terminal residue" evidence="2">
    <location>
        <position position="1"/>
    </location>
</feature>